<dbReference type="AlphaFoldDB" id="A0A540LGL2"/>
<evidence type="ECO:0000313" key="1">
    <source>
        <dbReference type="EMBL" id="TQD85469.1"/>
    </source>
</evidence>
<proteinExistence type="predicted"/>
<organism evidence="1 2">
    <name type="scientific">Malus baccata</name>
    <name type="common">Siberian crab apple</name>
    <name type="synonym">Pyrus baccata</name>
    <dbReference type="NCBI Taxonomy" id="106549"/>
    <lineage>
        <taxon>Eukaryota</taxon>
        <taxon>Viridiplantae</taxon>
        <taxon>Streptophyta</taxon>
        <taxon>Embryophyta</taxon>
        <taxon>Tracheophyta</taxon>
        <taxon>Spermatophyta</taxon>
        <taxon>Magnoliopsida</taxon>
        <taxon>eudicotyledons</taxon>
        <taxon>Gunneridae</taxon>
        <taxon>Pentapetalae</taxon>
        <taxon>rosids</taxon>
        <taxon>fabids</taxon>
        <taxon>Rosales</taxon>
        <taxon>Rosaceae</taxon>
        <taxon>Amygdaloideae</taxon>
        <taxon>Maleae</taxon>
        <taxon>Malus</taxon>
    </lineage>
</organism>
<sequence>MRHHSGVMRWETLAVKGKRVTAVQQVSITLLVVDATCRCGKGFKIDNGICLFHWKIRLELTESQSLPSKLTMAAVGHRHRLPGLYQNLEKNPRKLLRASRA</sequence>
<accession>A0A540LGL2</accession>
<dbReference type="Proteomes" id="UP000315295">
    <property type="component" value="Unassembled WGS sequence"/>
</dbReference>
<name>A0A540LGL2_MALBA</name>
<evidence type="ECO:0000313" key="2">
    <source>
        <dbReference type="Proteomes" id="UP000315295"/>
    </source>
</evidence>
<reference evidence="1 2" key="1">
    <citation type="journal article" date="2019" name="G3 (Bethesda)">
        <title>Sequencing of a Wild Apple (Malus baccata) Genome Unravels the Differences Between Cultivated and Wild Apple Species Regarding Disease Resistance and Cold Tolerance.</title>
        <authorList>
            <person name="Chen X."/>
        </authorList>
    </citation>
    <scope>NUCLEOTIDE SEQUENCE [LARGE SCALE GENOMIC DNA]</scope>
    <source>
        <strain evidence="2">cv. Shandingzi</strain>
        <tissue evidence="1">Leaves</tissue>
    </source>
</reference>
<gene>
    <name evidence="1" type="ORF">C1H46_028992</name>
</gene>
<keyword evidence="2" id="KW-1185">Reference proteome</keyword>
<comment type="caution">
    <text evidence="1">The sequence shown here is derived from an EMBL/GenBank/DDBJ whole genome shotgun (WGS) entry which is preliminary data.</text>
</comment>
<protein>
    <submittedName>
        <fullName evidence="1">Uncharacterized protein</fullName>
    </submittedName>
</protein>
<dbReference type="EMBL" id="VIEB01000596">
    <property type="protein sequence ID" value="TQD85469.1"/>
    <property type="molecule type" value="Genomic_DNA"/>
</dbReference>